<dbReference type="InterPro" id="IPR018220">
    <property type="entry name" value="Adenylosuccin_syn_GTP-bd"/>
</dbReference>
<dbReference type="EC" id="6.3.4.4" evidence="8 10"/>
<feature type="active site" description="Proton acceptor" evidence="8">
    <location>
        <position position="13"/>
    </location>
</feature>
<dbReference type="GO" id="GO:0005525">
    <property type="term" value="F:GTP binding"/>
    <property type="evidence" value="ECO:0007669"/>
    <property type="project" value="UniProtKB-UniRule"/>
</dbReference>
<evidence type="ECO:0000256" key="4">
    <source>
        <dbReference type="ARBA" id="ARBA00022741"/>
    </source>
</evidence>
<feature type="binding site" evidence="8">
    <location>
        <position position="304"/>
    </location>
    <ligand>
        <name>GTP</name>
        <dbReference type="ChEBI" id="CHEBI:37565"/>
    </ligand>
</feature>
<feature type="active site" description="Proton donor" evidence="8">
    <location>
        <position position="41"/>
    </location>
</feature>
<protein>
    <recommendedName>
        <fullName evidence="8 10">Adenylosuccinate synthetase</fullName>
        <shortName evidence="8">AMPSase</shortName>
        <shortName evidence="8">AdSS</shortName>
        <ecNumber evidence="8 10">6.3.4.4</ecNumber>
    </recommendedName>
    <alternativeName>
        <fullName evidence="8">IMP--aspartate ligase</fullName>
    </alternativeName>
</protein>
<feature type="binding site" description="in other chain" evidence="8">
    <location>
        <position position="223"/>
    </location>
    <ligand>
        <name>IMP</name>
        <dbReference type="ChEBI" id="CHEBI:58053"/>
        <note>ligand shared between dimeric partners</note>
    </ligand>
</feature>
<comment type="caution">
    <text evidence="11">The sequence shown here is derived from an EMBL/GenBank/DDBJ whole genome shotgun (WGS) entry which is preliminary data.</text>
</comment>
<keyword evidence="3 8" id="KW-0479">Metal-binding</keyword>
<dbReference type="NCBIfam" id="TIGR00184">
    <property type="entry name" value="purA"/>
    <property type="match status" value="1"/>
</dbReference>
<dbReference type="Proteomes" id="UP000431744">
    <property type="component" value="Unassembled WGS sequence"/>
</dbReference>
<dbReference type="GO" id="GO:0004019">
    <property type="term" value="F:adenylosuccinate synthase activity"/>
    <property type="evidence" value="ECO:0007669"/>
    <property type="project" value="UniProtKB-UniRule"/>
</dbReference>
<dbReference type="GO" id="GO:0005737">
    <property type="term" value="C:cytoplasm"/>
    <property type="evidence" value="ECO:0007669"/>
    <property type="project" value="UniProtKB-SubCell"/>
</dbReference>
<gene>
    <name evidence="8" type="primary">purA</name>
    <name evidence="11" type="ORF">F8O04_01820</name>
</gene>
<dbReference type="GO" id="GO:0044208">
    <property type="term" value="P:'de novo' AMP biosynthetic process"/>
    <property type="evidence" value="ECO:0007669"/>
    <property type="project" value="UniProtKB-UniRule"/>
</dbReference>
<feature type="binding site" evidence="8">
    <location>
        <position position="40"/>
    </location>
    <ligand>
        <name>Mg(2+)</name>
        <dbReference type="ChEBI" id="CHEBI:18420"/>
    </ligand>
</feature>
<evidence type="ECO:0000313" key="11">
    <source>
        <dbReference type="EMBL" id="KAB1649048.1"/>
    </source>
</evidence>
<evidence type="ECO:0000256" key="9">
    <source>
        <dbReference type="PROSITE-ProRule" id="PRU10134"/>
    </source>
</evidence>
<feature type="binding site" evidence="8">
    <location>
        <position position="13"/>
    </location>
    <ligand>
        <name>Mg(2+)</name>
        <dbReference type="ChEBI" id="CHEBI:18420"/>
    </ligand>
</feature>
<dbReference type="UniPathway" id="UPA00075">
    <property type="reaction ID" value="UER00335"/>
</dbReference>
<evidence type="ECO:0000313" key="12">
    <source>
        <dbReference type="Proteomes" id="UP000431744"/>
    </source>
</evidence>
<keyword evidence="2 8" id="KW-0436">Ligase</keyword>
<accession>A0A6H9WLZ9</accession>
<organism evidence="11 12">
    <name type="scientific">Pseudoclavibacter endophyticus</name>
    <dbReference type="NCBI Taxonomy" id="1778590"/>
    <lineage>
        <taxon>Bacteria</taxon>
        <taxon>Bacillati</taxon>
        <taxon>Actinomycetota</taxon>
        <taxon>Actinomycetes</taxon>
        <taxon>Micrococcales</taxon>
        <taxon>Microbacteriaceae</taxon>
        <taxon>Pseudoclavibacter</taxon>
    </lineage>
</organism>
<dbReference type="OrthoDB" id="9807553at2"/>
<name>A0A6H9WLZ9_9MICO</name>
<feature type="binding site" evidence="8">
    <location>
        <begin position="412"/>
        <end position="414"/>
    </location>
    <ligand>
        <name>GTP</name>
        <dbReference type="ChEBI" id="CHEBI:37565"/>
    </ligand>
</feature>
<comment type="cofactor">
    <cofactor evidence="8">
        <name>Mg(2+)</name>
        <dbReference type="ChEBI" id="CHEBI:18420"/>
    </cofactor>
    <text evidence="8">Binds 1 Mg(2+) ion per subunit.</text>
</comment>
<keyword evidence="5 8" id="KW-0658">Purine biosynthesis</keyword>
<feature type="binding site" description="in other chain" evidence="8">
    <location>
        <position position="238"/>
    </location>
    <ligand>
        <name>IMP</name>
        <dbReference type="ChEBI" id="CHEBI:58053"/>
        <note>ligand shared between dimeric partners</note>
    </ligand>
</feature>
<dbReference type="EMBL" id="WBJY01000001">
    <property type="protein sequence ID" value="KAB1649048.1"/>
    <property type="molecule type" value="Genomic_DNA"/>
</dbReference>
<dbReference type="FunFam" id="3.90.170.10:FF:000001">
    <property type="entry name" value="Adenylosuccinate synthetase"/>
    <property type="match status" value="1"/>
</dbReference>
<feature type="binding site" evidence="8">
    <location>
        <begin position="40"/>
        <end position="42"/>
    </location>
    <ligand>
        <name>GTP</name>
        <dbReference type="ChEBI" id="CHEBI:37565"/>
    </ligand>
</feature>
<comment type="function">
    <text evidence="8">Plays an important role in the de novo pathway of purine nucleotide biosynthesis. Catalyzes the first committed step in the biosynthesis of AMP from IMP.</text>
</comment>
<dbReference type="PANTHER" id="PTHR11846">
    <property type="entry name" value="ADENYLOSUCCINATE SYNTHETASE"/>
    <property type="match status" value="1"/>
</dbReference>
<feature type="binding site" evidence="8">
    <location>
        <position position="142"/>
    </location>
    <ligand>
        <name>IMP</name>
        <dbReference type="ChEBI" id="CHEBI:58053"/>
        <note>ligand shared between dimeric partners</note>
    </ligand>
</feature>
<dbReference type="Pfam" id="PF00709">
    <property type="entry name" value="Adenylsucc_synt"/>
    <property type="match status" value="1"/>
</dbReference>
<dbReference type="InterPro" id="IPR033128">
    <property type="entry name" value="Adenylosuccin_syn_Lys_AS"/>
</dbReference>
<evidence type="ECO:0000256" key="5">
    <source>
        <dbReference type="ARBA" id="ARBA00022755"/>
    </source>
</evidence>
<evidence type="ECO:0000256" key="1">
    <source>
        <dbReference type="ARBA" id="ARBA00011738"/>
    </source>
</evidence>
<evidence type="ECO:0000256" key="7">
    <source>
        <dbReference type="ARBA" id="ARBA00023134"/>
    </source>
</evidence>
<proteinExistence type="inferred from homology"/>
<dbReference type="GO" id="GO:0000287">
    <property type="term" value="F:magnesium ion binding"/>
    <property type="evidence" value="ECO:0007669"/>
    <property type="project" value="UniProtKB-UniRule"/>
</dbReference>
<comment type="similarity">
    <text evidence="8 10">Belongs to the adenylosuccinate synthetase family.</text>
</comment>
<evidence type="ECO:0000256" key="3">
    <source>
        <dbReference type="ARBA" id="ARBA00022723"/>
    </source>
</evidence>
<comment type="subcellular location">
    <subcellularLocation>
        <location evidence="8">Cytoplasm</location>
    </subcellularLocation>
</comment>
<comment type="pathway">
    <text evidence="8 10">Purine metabolism; AMP biosynthesis via de novo pathway; AMP from IMP: step 1/2.</text>
</comment>
<sequence length="430" mass="47104">MPGVAIIGGQWGDEGKGKATDLLNDRIDYVVKFNGGNNAGHTVVIGDEKYALHLLPSGILTPGVVPVIGNGVVIDLDVLFQEIDALEARGIDTSKLRVSTNAHLITGYHTTIDKVTERFLGKRQIGTTGRGIGPTYADKINRIGIRIQDLFDEKILRQKIEAALFQKNHMLVKVYNRRAISVDEIFDSLVQHTERIRPLVGDTGRELHDALEAGKTVVFEAGQATMLDVDHGTYPYVTSSSAVAGGASTGSGIGPRSINRIIGIVKAYITRVGAGPFPTELFDEWGDLLAERGGEYGTTTGRRRRTGWYDVPIARYSARVNGVTDFVMTKLDVLSGIERIPVCVAYDVDGVRHDEMPLTQTDFHHAKPIYEELPGWSEDLSGCRTFDDLPTNAQDYVLRIEELSGARLSAIGVGAKRDEIIQRYDLLSDD</sequence>
<keyword evidence="4 8" id="KW-0547">Nucleotide-binding</keyword>
<dbReference type="PANTHER" id="PTHR11846:SF0">
    <property type="entry name" value="ADENYLOSUCCINATE SYNTHETASE"/>
    <property type="match status" value="1"/>
</dbReference>
<keyword evidence="8" id="KW-0963">Cytoplasm</keyword>
<dbReference type="InterPro" id="IPR027417">
    <property type="entry name" value="P-loop_NTPase"/>
</dbReference>
<feature type="binding site" evidence="8">
    <location>
        <begin position="330"/>
        <end position="332"/>
    </location>
    <ligand>
        <name>GTP</name>
        <dbReference type="ChEBI" id="CHEBI:37565"/>
    </ligand>
</feature>
<dbReference type="PROSITE" id="PS01266">
    <property type="entry name" value="ADENYLOSUCCIN_SYN_1"/>
    <property type="match status" value="1"/>
</dbReference>
<dbReference type="AlphaFoldDB" id="A0A6H9WLZ9"/>
<feature type="binding site" evidence="8">
    <location>
        <begin position="298"/>
        <end position="304"/>
    </location>
    <ligand>
        <name>substrate</name>
    </ligand>
</feature>
<dbReference type="Gene3D" id="3.90.170.10">
    <property type="entry name" value="Adenylosuccinate Synthetase, subunit A, domain 3"/>
    <property type="match status" value="1"/>
</dbReference>
<comment type="catalytic activity">
    <reaction evidence="8 10">
        <text>IMP + L-aspartate + GTP = N(6)-(1,2-dicarboxyethyl)-AMP + GDP + phosphate + 2 H(+)</text>
        <dbReference type="Rhea" id="RHEA:15753"/>
        <dbReference type="ChEBI" id="CHEBI:15378"/>
        <dbReference type="ChEBI" id="CHEBI:29991"/>
        <dbReference type="ChEBI" id="CHEBI:37565"/>
        <dbReference type="ChEBI" id="CHEBI:43474"/>
        <dbReference type="ChEBI" id="CHEBI:57567"/>
        <dbReference type="ChEBI" id="CHEBI:58053"/>
        <dbReference type="ChEBI" id="CHEBI:58189"/>
        <dbReference type="EC" id="6.3.4.4"/>
    </reaction>
</comment>
<keyword evidence="6 8" id="KW-0460">Magnesium</keyword>
<dbReference type="SUPFAM" id="SSF52540">
    <property type="entry name" value="P-loop containing nucleoside triphosphate hydrolases"/>
    <property type="match status" value="1"/>
</dbReference>
<dbReference type="PROSITE" id="PS00513">
    <property type="entry name" value="ADENYLOSUCCIN_SYN_2"/>
    <property type="match status" value="1"/>
</dbReference>
<dbReference type="InterPro" id="IPR001114">
    <property type="entry name" value="Adenylosuccinate_synthetase"/>
</dbReference>
<dbReference type="InterPro" id="IPR042110">
    <property type="entry name" value="Adenylosuccinate_synth_dom2"/>
</dbReference>
<evidence type="ECO:0000256" key="8">
    <source>
        <dbReference type="HAMAP-Rule" id="MF_00011"/>
    </source>
</evidence>
<feature type="binding site" evidence="8">
    <location>
        <begin position="12"/>
        <end position="18"/>
    </location>
    <ligand>
        <name>GTP</name>
        <dbReference type="ChEBI" id="CHEBI:37565"/>
    </ligand>
</feature>
<feature type="active site" evidence="9">
    <location>
        <position position="139"/>
    </location>
</feature>
<keyword evidence="7 8" id="KW-0342">GTP-binding</keyword>
<dbReference type="Gene3D" id="1.10.300.10">
    <property type="entry name" value="Adenylosuccinate Synthetase, subunit A, domain 2"/>
    <property type="match status" value="1"/>
</dbReference>
<feature type="binding site" description="in other chain" evidence="8">
    <location>
        <position position="302"/>
    </location>
    <ligand>
        <name>IMP</name>
        <dbReference type="ChEBI" id="CHEBI:58053"/>
        <note>ligand shared between dimeric partners</note>
    </ligand>
</feature>
<dbReference type="FunFam" id="1.10.300.10:FF:000001">
    <property type="entry name" value="Adenylosuccinate synthetase"/>
    <property type="match status" value="1"/>
</dbReference>
<reference evidence="11 12" key="1">
    <citation type="submission" date="2019-09" db="EMBL/GenBank/DDBJ databases">
        <title>Phylogeny of genus Pseudoclavibacter and closely related genus.</title>
        <authorList>
            <person name="Li Y."/>
        </authorList>
    </citation>
    <scope>NUCLEOTIDE SEQUENCE [LARGE SCALE GENOMIC DNA]</scope>
    <source>
        <strain evidence="11 12">EGI 60007</strain>
    </source>
</reference>
<feature type="binding site" description="in other chain" evidence="8">
    <location>
        <begin position="13"/>
        <end position="16"/>
    </location>
    <ligand>
        <name>IMP</name>
        <dbReference type="ChEBI" id="CHEBI:58053"/>
        <note>ligand shared between dimeric partners</note>
    </ligand>
</feature>
<evidence type="ECO:0000256" key="2">
    <source>
        <dbReference type="ARBA" id="ARBA00022598"/>
    </source>
</evidence>
<comment type="subunit">
    <text evidence="1 8">Homodimer.</text>
</comment>
<dbReference type="InterPro" id="IPR042111">
    <property type="entry name" value="Adenylosuccinate_synth_dom3"/>
</dbReference>
<dbReference type="SMART" id="SM00788">
    <property type="entry name" value="Adenylsucc_synt"/>
    <property type="match status" value="1"/>
</dbReference>
<dbReference type="Gene3D" id="3.40.440.10">
    <property type="entry name" value="Adenylosuccinate Synthetase, subunit A, domain 1"/>
    <property type="match status" value="1"/>
</dbReference>
<dbReference type="GO" id="GO:0046040">
    <property type="term" value="P:IMP metabolic process"/>
    <property type="evidence" value="ECO:0007669"/>
    <property type="project" value="TreeGrafter"/>
</dbReference>
<evidence type="ECO:0000256" key="10">
    <source>
        <dbReference type="RuleBase" id="RU000520"/>
    </source>
</evidence>
<dbReference type="InterPro" id="IPR042109">
    <property type="entry name" value="Adenylosuccinate_synth_dom1"/>
</dbReference>
<feature type="binding site" description="in other chain" evidence="8">
    <location>
        <position position="128"/>
    </location>
    <ligand>
        <name>IMP</name>
        <dbReference type="ChEBI" id="CHEBI:58053"/>
        <note>ligand shared between dimeric partners</note>
    </ligand>
</feature>
<dbReference type="CDD" id="cd03108">
    <property type="entry name" value="AdSS"/>
    <property type="match status" value="1"/>
</dbReference>
<keyword evidence="12" id="KW-1185">Reference proteome</keyword>
<dbReference type="NCBIfam" id="NF002223">
    <property type="entry name" value="PRK01117.1"/>
    <property type="match status" value="1"/>
</dbReference>
<dbReference type="RefSeq" id="WP_158027611.1">
    <property type="nucleotide sequence ID" value="NZ_BMHG01000001.1"/>
</dbReference>
<evidence type="ECO:0000256" key="6">
    <source>
        <dbReference type="ARBA" id="ARBA00022842"/>
    </source>
</evidence>
<dbReference type="HAMAP" id="MF_00011">
    <property type="entry name" value="Adenylosucc_synth"/>
    <property type="match status" value="1"/>
</dbReference>
<feature type="binding site" description="in other chain" evidence="8">
    <location>
        <begin position="38"/>
        <end position="41"/>
    </location>
    <ligand>
        <name>IMP</name>
        <dbReference type="ChEBI" id="CHEBI:58053"/>
        <note>ligand shared between dimeric partners</note>
    </ligand>
</feature>